<dbReference type="Pfam" id="PF00400">
    <property type="entry name" value="WD40"/>
    <property type="match status" value="2"/>
</dbReference>
<dbReference type="InterPro" id="IPR015943">
    <property type="entry name" value="WD40/YVTN_repeat-like_dom_sf"/>
</dbReference>
<dbReference type="PROSITE" id="PS50294">
    <property type="entry name" value="WD_REPEATS_REGION"/>
    <property type="match status" value="2"/>
</dbReference>
<name>A0AAD6IZH6_DREDA</name>
<evidence type="ECO:0000256" key="2">
    <source>
        <dbReference type="ARBA" id="ARBA00022737"/>
    </source>
</evidence>
<dbReference type="SUPFAM" id="SSF50978">
    <property type="entry name" value="WD40 repeat-like"/>
    <property type="match status" value="1"/>
</dbReference>
<proteinExistence type="predicted"/>
<dbReference type="InterPro" id="IPR036322">
    <property type="entry name" value="WD40_repeat_dom_sf"/>
</dbReference>
<reference evidence="4" key="1">
    <citation type="submission" date="2023-01" db="EMBL/GenBank/DDBJ databases">
        <title>The chitinases involved in constricting ring structure development in the nematode-trapping fungus Drechslerella dactyloides.</title>
        <authorList>
            <person name="Wang R."/>
            <person name="Zhang L."/>
            <person name="Tang P."/>
            <person name="Li S."/>
            <person name="Liang L."/>
        </authorList>
    </citation>
    <scope>NUCLEOTIDE SEQUENCE</scope>
    <source>
        <strain evidence="4">YMF1.00031</strain>
    </source>
</reference>
<keyword evidence="5" id="KW-1185">Reference proteome</keyword>
<dbReference type="InterPro" id="IPR001680">
    <property type="entry name" value="WD40_rpt"/>
</dbReference>
<evidence type="ECO:0000256" key="3">
    <source>
        <dbReference type="PROSITE-ProRule" id="PRU00221"/>
    </source>
</evidence>
<dbReference type="InterPro" id="IPR019775">
    <property type="entry name" value="WD40_repeat_CS"/>
</dbReference>
<keyword evidence="2" id="KW-0677">Repeat</keyword>
<dbReference type="PANTHER" id="PTHR19879:SF9">
    <property type="entry name" value="TRANSCRIPTION INITIATION FACTOR TFIID SUBUNIT 5"/>
    <property type="match status" value="1"/>
</dbReference>
<evidence type="ECO:0000313" key="5">
    <source>
        <dbReference type="Proteomes" id="UP001221413"/>
    </source>
</evidence>
<dbReference type="EMBL" id="JAQGDS010000004">
    <property type="protein sequence ID" value="KAJ6261633.1"/>
    <property type="molecule type" value="Genomic_DNA"/>
</dbReference>
<comment type="caution">
    <text evidence="4">The sequence shown here is derived from an EMBL/GenBank/DDBJ whole genome shotgun (WGS) entry which is preliminary data.</text>
</comment>
<dbReference type="Proteomes" id="UP001221413">
    <property type="component" value="Unassembled WGS sequence"/>
</dbReference>
<evidence type="ECO:0000313" key="4">
    <source>
        <dbReference type="EMBL" id="KAJ6261633.1"/>
    </source>
</evidence>
<gene>
    <name evidence="4" type="ORF">Dda_4303</name>
</gene>
<keyword evidence="1 3" id="KW-0853">WD repeat</keyword>
<dbReference type="AlphaFoldDB" id="A0AAD6IZH6"/>
<dbReference type="SMART" id="SM00320">
    <property type="entry name" value="WD40"/>
    <property type="match status" value="3"/>
</dbReference>
<protein>
    <submittedName>
        <fullName evidence="4">WD40 repeat-like protein</fullName>
    </submittedName>
</protein>
<dbReference type="Gene3D" id="2.130.10.10">
    <property type="entry name" value="YVTN repeat-like/Quinoprotein amine dehydrogenase"/>
    <property type="match status" value="1"/>
</dbReference>
<evidence type="ECO:0000256" key="1">
    <source>
        <dbReference type="ARBA" id="ARBA00022574"/>
    </source>
</evidence>
<sequence length="305" mass="33768">MDICKLGSPGKMRSEIDGRNLINNSLTYNFLQKYLLHWLEAASLLNITSEIFTAVDSLISMIDVDNGEGISAFVHNIKRVLLQNQYIISKVLLQAYYSALVFAPKRNEWDGLLQTLSGHTDYVSSVAFSRDGKTLASASWDQTVRLWDAATGAAPNTLSGHTGVVWSVAFSRDGKTLASASEDQTVRLWDAATGAALRIFTTDHSPTALHFSEDGRYISTSSQSFLIQAVQSFLASADPHQNEERHERILIDDEWLIRSGERLIWLPPNYRPRCSAIHDNTIGMGHASGGVSFFTFNDSSVHSLL</sequence>
<organism evidence="4 5">
    <name type="scientific">Drechslerella dactyloides</name>
    <name type="common">Nematode-trapping fungus</name>
    <name type="synonym">Arthrobotrys dactyloides</name>
    <dbReference type="NCBI Taxonomy" id="74499"/>
    <lineage>
        <taxon>Eukaryota</taxon>
        <taxon>Fungi</taxon>
        <taxon>Dikarya</taxon>
        <taxon>Ascomycota</taxon>
        <taxon>Pezizomycotina</taxon>
        <taxon>Orbiliomycetes</taxon>
        <taxon>Orbiliales</taxon>
        <taxon>Orbiliaceae</taxon>
        <taxon>Drechslerella</taxon>
    </lineage>
</organism>
<dbReference type="PANTHER" id="PTHR19879">
    <property type="entry name" value="TRANSCRIPTION INITIATION FACTOR TFIID"/>
    <property type="match status" value="1"/>
</dbReference>
<accession>A0AAD6IZH6</accession>
<feature type="repeat" description="WD" evidence="3">
    <location>
        <begin position="116"/>
        <end position="157"/>
    </location>
</feature>
<feature type="repeat" description="WD" evidence="3">
    <location>
        <begin position="158"/>
        <end position="199"/>
    </location>
</feature>
<dbReference type="PROSITE" id="PS00678">
    <property type="entry name" value="WD_REPEATS_1"/>
    <property type="match status" value="2"/>
</dbReference>
<dbReference type="PROSITE" id="PS50082">
    <property type="entry name" value="WD_REPEATS_2"/>
    <property type="match status" value="2"/>
</dbReference>